<dbReference type="NCBIfam" id="TIGR03930">
    <property type="entry name" value="WXG100_ESAT6"/>
    <property type="match status" value="1"/>
</dbReference>
<feature type="region of interest" description="Disordered" evidence="1">
    <location>
        <begin position="110"/>
        <end position="129"/>
    </location>
</feature>
<organism evidence="2 3">
    <name type="scientific">Paractinoplanes ovalisporus</name>
    <dbReference type="NCBI Taxonomy" id="2810368"/>
    <lineage>
        <taxon>Bacteria</taxon>
        <taxon>Bacillati</taxon>
        <taxon>Actinomycetota</taxon>
        <taxon>Actinomycetes</taxon>
        <taxon>Micromonosporales</taxon>
        <taxon>Micromonosporaceae</taxon>
        <taxon>Paractinoplanes</taxon>
    </lineage>
</organism>
<dbReference type="Proteomes" id="UP000632138">
    <property type="component" value="Unassembled WGS sequence"/>
</dbReference>
<sequence>MITVRPQRITTWVGEPTRKRGDFRVAGTQVTADEMAAAAKNFDNVNAGLQQMLSTLMNELSSLSGTWKGMGAAAFDQVKVQYETDLKSLNSALAQTAESIRVSGVNYTSTDDDAASRVTGSGGSFSLPL</sequence>
<evidence type="ECO:0000313" key="3">
    <source>
        <dbReference type="Proteomes" id="UP000632138"/>
    </source>
</evidence>
<dbReference type="Gene3D" id="1.10.287.1060">
    <property type="entry name" value="ESAT-6-like"/>
    <property type="match status" value="1"/>
</dbReference>
<name>A0ABS2ADT2_9ACTN</name>
<dbReference type="EMBL" id="JAENHP010000006">
    <property type="protein sequence ID" value="MBM2617996.1"/>
    <property type="molecule type" value="Genomic_DNA"/>
</dbReference>
<reference evidence="2 3" key="1">
    <citation type="submission" date="2021-01" db="EMBL/GenBank/DDBJ databases">
        <title>Actinoplanes sp. nov. LDG1-06 isolated from lichen.</title>
        <authorList>
            <person name="Saeng-In P."/>
            <person name="Phongsopitanun W."/>
            <person name="Kanchanasin P."/>
            <person name="Yuki M."/>
            <person name="Kudo T."/>
            <person name="Ohkuma M."/>
            <person name="Tanasupawat S."/>
        </authorList>
    </citation>
    <scope>NUCLEOTIDE SEQUENCE [LARGE SCALE GENOMIC DNA]</scope>
    <source>
        <strain evidence="2 3">LDG1-06</strain>
    </source>
</reference>
<dbReference type="SUPFAM" id="SSF140453">
    <property type="entry name" value="EsxAB dimer-like"/>
    <property type="match status" value="1"/>
</dbReference>
<proteinExistence type="predicted"/>
<accession>A0ABS2ADT2</accession>
<evidence type="ECO:0000256" key="1">
    <source>
        <dbReference type="SAM" id="MobiDB-lite"/>
    </source>
</evidence>
<evidence type="ECO:0000313" key="2">
    <source>
        <dbReference type="EMBL" id="MBM2617996.1"/>
    </source>
</evidence>
<keyword evidence="3" id="KW-1185">Reference proteome</keyword>
<dbReference type="InterPro" id="IPR010310">
    <property type="entry name" value="T7SS_ESAT-6-like"/>
</dbReference>
<protein>
    <submittedName>
        <fullName evidence="2">WXG100 family type VII secretion target</fullName>
    </submittedName>
</protein>
<gene>
    <name evidence="2" type="ORF">JIG36_20770</name>
</gene>
<comment type="caution">
    <text evidence="2">The sequence shown here is derived from an EMBL/GenBank/DDBJ whole genome shotgun (WGS) entry which is preliminary data.</text>
</comment>
<dbReference type="Pfam" id="PF06013">
    <property type="entry name" value="WXG100"/>
    <property type="match status" value="1"/>
</dbReference>
<dbReference type="InterPro" id="IPR036689">
    <property type="entry name" value="ESAT-6-like_sf"/>
</dbReference>